<organism evidence="1 2">
    <name type="scientific">Sphingobacterium paludis</name>
    <dbReference type="NCBI Taxonomy" id="1476465"/>
    <lineage>
        <taxon>Bacteria</taxon>
        <taxon>Pseudomonadati</taxon>
        <taxon>Bacteroidota</taxon>
        <taxon>Sphingobacteriia</taxon>
        <taxon>Sphingobacteriales</taxon>
        <taxon>Sphingobacteriaceae</taxon>
        <taxon>Sphingobacterium</taxon>
    </lineage>
</organism>
<proteinExistence type="predicted"/>
<gene>
    <name evidence="1" type="ORF">B0I21_10746</name>
</gene>
<evidence type="ECO:0000313" key="1">
    <source>
        <dbReference type="EMBL" id="TDS11705.1"/>
    </source>
</evidence>
<name>A0A4R7CXA6_9SPHI</name>
<evidence type="ECO:0000313" key="2">
    <source>
        <dbReference type="Proteomes" id="UP000294752"/>
    </source>
</evidence>
<dbReference type="Proteomes" id="UP000294752">
    <property type="component" value="Unassembled WGS sequence"/>
</dbReference>
<dbReference type="AlphaFoldDB" id="A0A4R7CXA6"/>
<keyword evidence="2" id="KW-1185">Reference proteome</keyword>
<accession>A0A4R7CXA6</accession>
<dbReference type="EMBL" id="SNZV01000007">
    <property type="protein sequence ID" value="TDS11705.1"/>
    <property type="molecule type" value="Genomic_DNA"/>
</dbReference>
<reference evidence="1 2" key="1">
    <citation type="submission" date="2019-03" db="EMBL/GenBank/DDBJ databases">
        <title>Genomic Encyclopedia of Type Strains, Phase III (KMG-III): the genomes of soil and plant-associated and newly described type strains.</title>
        <authorList>
            <person name="Whitman W."/>
        </authorList>
    </citation>
    <scope>NUCLEOTIDE SEQUENCE [LARGE SCALE GENOMIC DNA]</scope>
    <source>
        <strain evidence="1 2">CGMCC 1.12801</strain>
    </source>
</reference>
<sequence length="82" mass="10039">MDNIYHFDHESESIYNQVHRYITERYKIYFNELSLSYEIAPMTDMLQIHEMNENSLLIELDQAGIKISREKFINYLKSYRKI</sequence>
<comment type="caution">
    <text evidence="1">The sequence shown here is derived from an EMBL/GenBank/DDBJ whole genome shotgun (WGS) entry which is preliminary data.</text>
</comment>
<protein>
    <submittedName>
        <fullName evidence="1">Uncharacterized protein</fullName>
    </submittedName>
</protein>